<dbReference type="InParanoid" id="A0A1C7MU08"/>
<proteinExistence type="predicted"/>
<evidence type="ECO:0000313" key="2">
    <source>
        <dbReference type="EMBL" id="OBZ80247.1"/>
    </source>
</evidence>
<dbReference type="PANTHER" id="PTHR37784:SF4">
    <property type="entry name" value="TRANSCRIPTION FACTOR-LIKE PROTEIN EUC1"/>
    <property type="match status" value="1"/>
</dbReference>
<dbReference type="GO" id="GO:0000981">
    <property type="term" value="F:DNA-binding transcription factor activity, RNA polymerase II-specific"/>
    <property type="evidence" value="ECO:0007669"/>
    <property type="project" value="TreeGrafter"/>
</dbReference>
<dbReference type="Pfam" id="PF12550">
    <property type="entry name" value="GCR1_C"/>
    <property type="match status" value="1"/>
</dbReference>
<dbReference type="Proteomes" id="UP000093000">
    <property type="component" value="Unassembled WGS sequence"/>
</dbReference>
<evidence type="ECO:0000313" key="3">
    <source>
        <dbReference type="Proteomes" id="UP000093000"/>
    </source>
</evidence>
<name>A0A1C7MU08_9FUNG</name>
<dbReference type="GO" id="GO:0060963">
    <property type="term" value="P:positive regulation of ribosomal protein gene transcription by RNA polymerase II"/>
    <property type="evidence" value="ECO:0007669"/>
    <property type="project" value="TreeGrafter"/>
</dbReference>
<comment type="caution">
    <text evidence="2">The sequence shown here is derived from an EMBL/GenBank/DDBJ whole genome shotgun (WGS) entry which is preliminary data.</text>
</comment>
<dbReference type="OrthoDB" id="428577at2759"/>
<organism evidence="2 3">
    <name type="scientific">Choanephora cucurbitarum</name>
    <dbReference type="NCBI Taxonomy" id="101091"/>
    <lineage>
        <taxon>Eukaryota</taxon>
        <taxon>Fungi</taxon>
        <taxon>Fungi incertae sedis</taxon>
        <taxon>Mucoromycota</taxon>
        <taxon>Mucoromycotina</taxon>
        <taxon>Mucoromycetes</taxon>
        <taxon>Mucorales</taxon>
        <taxon>Mucorineae</taxon>
        <taxon>Choanephoraceae</taxon>
        <taxon>Choanephoroideae</taxon>
        <taxon>Choanephora</taxon>
    </lineage>
</organism>
<dbReference type="EMBL" id="LUGH01002368">
    <property type="protein sequence ID" value="OBZ80247.1"/>
    <property type="molecule type" value="Genomic_DNA"/>
</dbReference>
<reference evidence="2 3" key="1">
    <citation type="submission" date="2016-03" db="EMBL/GenBank/DDBJ databases">
        <title>Choanephora cucurbitarum.</title>
        <authorList>
            <person name="Min B."/>
            <person name="Park H."/>
            <person name="Park J.-H."/>
            <person name="Shin H.-D."/>
            <person name="Choi I.-G."/>
        </authorList>
    </citation>
    <scope>NUCLEOTIDE SEQUENCE [LARGE SCALE GENOMIC DNA]</scope>
    <source>
        <strain evidence="2 3">KUS-F28377</strain>
    </source>
</reference>
<keyword evidence="3" id="KW-1185">Reference proteome</keyword>
<dbReference type="AlphaFoldDB" id="A0A1C7MU08"/>
<feature type="domain" description="Transcription activator GCR1-like" evidence="1">
    <location>
        <begin position="2"/>
        <end position="56"/>
    </location>
</feature>
<accession>A0A1C7MU08</accession>
<dbReference type="InterPro" id="IPR022210">
    <property type="entry name" value="TF_GCR1-like"/>
</dbReference>
<feature type="non-terminal residue" evidence="2">
    <location>
        <position position="1"/>
    </location>
</feature>
<evidence type="ECO:0000259" key="1">
    <source>
        <dbReference type="Pfam" id="PF12550"/>
    </source>
</evidence>
<dbReference type="InterPro" id="IPR052146">
    <property type="entry name" value="HOT1"/>
</dbReference>
<dbReference type="PANTHER" id="PTHR37784">
    <property type="entry name" value="PROTEIN MSN1"/>
    <property type="match status" value="1"/>
</dbReference>
<sequence>IPSINELNRLYKASWRRDEKGRKMYSRRITIINKIRQLVSEGMTEEDAVKQLEAKRLSEKLSLNKLHDALK</sequence>
<gene>
    <name evidence="2" type="ORF">A0J61_11704</name>
</gene>
<protein>
    <recommendedName>
        <fullName evidence="1">Transcription activator GCR1-like domain-containing protein</fullName>
    </recommendedName>
</protein>
<dbReference type="GO" id="GO:0000978">
    <property type="term" value="F:RNA polymerase II cis-regulatory region sequence-specific DNA binding"/>
    <property type="evidence" value="ECO:0007669"/>
    <property type="project" value="TreeGrafter"/>
</dbReference>